<feature type="signal peptide" evidence="1">
    <location>
        <begin position="1"/>
        <end position="28"/>
    </location>
</feature>
<protein>
    <recommendedName>
        <fullName evidence="4">DUF1570 domain-containing protein</fullName>
    </recommendedName>
</protein>
<dbReference type="AlphaFoldDB" id="A0A517TAX2"/>
<sequence length="417" mass="46904" precursor="true">MGRQKLTTICVAALVACGCLVINDSAFGQNSRRRLDDRVTGTRTVGINDYRSRNFLIHTDLSPEEAQKLLEELETMLGIISRYWGQPNRKTIECYIVDNISAWPRGSLPDFSIDFIRGEAGVTRTQAAFSGPRLVDAKAIVYAVNKHGTPLHEAVHAYCGQNFGHTGPLWYSEGMAEMGAYWSADEQGVQLPDIIVRYLQNTEIKSFNAIINSNERTGDSWQNYSWRWALCHLLAYNPNYSKRFRVLGLNLLMDRNDSFEKSYGVMAKEIEFEYRQFIENIENGYRSDLAAWDWKARFRPLLPGRKSSTKVKAQAGWQPSRIAVRGGTTYRVTSSGEWSVSEEGDKLSPDGDESGAGKLMGVLFNPVTYELGEPFELGTEATFTPGYNAQLYFRCRDNWGSLADNSGTISVLLQQAD</sequence>
<dbReference type="Gene3D" id="2.60.120.430">
    <property type="entry name" value="Galactose-binding lectin"/>
    <property type="match status" value="1"/>
</dbReference>
<reference evidence="2 3" key="1">
    <citation type="submission" date="2019-02" db="EMBL/GenBank/DDBJ databases">
        <title>Deep-cultivation of Planctomycetes and their phenomic and genomic characterization uncovers novel biology.</title>
        <authorList>
            <person name="Wiegand S."/>
            <person name="Jogler M."/>
            <person name="Boedeker C."/>
            <person name="Pinto D."/>
            <person name="Vollmers J."/>
            <person name="Rivas-Marin E."/>
            <person name="Kohn T."/>
            <person name="Peeters S.H."/>
            <person name="Heuer A."/>
            <person name="Rast P."/>
            <person name="Oberbeckmann S."/>
            <person name="Bunk B."/>
            <person name="Jeske O."/>
            <person name="Meyerdierks A."/>
            <person name="Storesund J.E."/>
            <person name="Kallscheuer N."/>
            <person name="Luecker S."/>
            <person name="Lage O.M."/>
            <person name="Pohl T."/>
            <person name="Merkel B.J."/>
            <person name="Hornburger P."/>
            <person name="Mueller R.-W."/>
            <person name="Bruemmer F."/>
            <person name="Labrenz M."/>
            <person name="Spormann A.M."/>
            <person name="Op den Camp H."/>
            <person name="Overmann J."/>
            <person name="Amann R."/>
            <person name="Jetten M.S.M."/>
            <person name="Mascher T."/>
            <person name="Medema M.H."/>
            <person name="Devos D.P."/>
            <person name="Kaster A.-K."/>
            <person name="Ovreas L."/>
            <person name="Rohde M."/>
            <person name="Galperin M.Y."/>
            <person name="Jogler C."/>
        </authorList>
    </citation>
    <scope>NUCLEOTIDE SEQUENCE [LARGE SCALE GENOMIC DNA]</scope>
    <source>
        <strain evidence="2 3">V22</strain>
    </source>
</reference>
<dbReference type="EMBL" id="CP036316">
    <property type="protein sequence ID" value="QDT65521.1"/>
    <property type="molecule type" value="Genomic_DNA"/>
</dbReference>
<evidence type="ECO:0000313" key="2">
    <source>
        <dbReference type="EMBL" id="QDT65521.1"/>
    </source>
</evidence>
<name>A0A517TAX2_9PLAN</name>
<accession>A0A517TAX2</accession>
<keyword evidence="1" id="KW-0732">Signal</keyword>
<proteinExistence type="predicted"/>
<dbReference type="Gene3D" id="1.10.390.20">
    <property type="match status" value="1"/>
</dbReference>
<keyword evidence="3" id="KW-1185">Reference proteome</keyword>
<evidence type="ECO:0000256" key="1">
    <source>
        <dbReference type="SAM" id="SignalP"/>
    </source>
</evidence>
<feature type="chain" id="PRO_5021703118" description="DUF1570 domain-containing protein" evidence="1">
    <location>
        <begin position="29"/>
        <end position="417"/>
    </location>
</feature>
<evidence type="ECO:0008006" key="4">
    <source>
        <dbReference type="Google" id="ProtNLM"/>
    </source>
</evidence>
<dbReference type="OrthoDB" id="247580at2"/>
<evidence type="ECO:0000313" key="3">
    <source>
        <dbReference type="Proteomes" id="UP000319976"/>
    </source>
</evidence>
<dbReference type="PROSITE" id="PS51257">
    <property type="entry name" value="PROKAR_LIPOPROTEIN"/>
    <property type="match status" value="1"/>
</dbReference>
<gene>
    <name evidence="2" type="ORF">V22_27760</name>
</gene>
<organism evidence="2 3">
    <name type="scientific">Calycomorphotria hydatis</name>
    <dbReference type="NCBI Taxonomy" id="2528027"/>
    <lineage>
        <taxon>Bacteria</taxon>
        <taxon>Pseudomonadati</taxon>
        <taxon>Planctomycetota</taxon>
        <taxon>Planctomycetia</taxon>
        <taxon>Planctomycetales</taxon>
        <taxon>Planctomycetaceae</taxon>
        <taxon>Calycomorphotria</taxon>
    </lineage>
</organism>
<dbReference type="Proteomes" id="UP000319976">
    <property type="component" value="Chromosome"/>
</dbReference>
<dbReference type="KEGG" id="chya:V22_27760"/>
<dbReference type="RefSeq" id="WP_145263592.1">
    <property type="nucleotide sequence ID" value="NZ_CP036316.1"/>
</dbReference>